<keyword evidence="1" id="KW-0472">Membrane</keyword>
<evidence type="ECO:0000313" key="3">
    <source>
        <dbReference type="Proteomes" id="UP000762676"/>
    </source>
</evidence>
<dbReference type="EMBL" id="BMAT01005142">
    <property type="protein sequence ID" value="GFR88197.1"/>
    <property type="molecule type" value="Genomic_DNA"/>
</dbReference>
<gene>
    <name evidence="2" type="ORF">ElyMa_002511700</name>
</gene>
<protein>
    <recommendedName>
        <fullName evidence="4">G-protein coupled receptors family 1 profile domain-containing protein</fullName>
    </recommendedName>
</protein>
<feature type="transmembrane region" description="Helical" evidence="1">
    <location>
        <begin position="37"/>
        <end position="59"/>
    </location>
</feature>
<proteinExistence type="predicted"/>
<keyword evidence="3" id="KW-1185">Reference proteome</keyword>
<sequence length="116" mass="12908">MDVGLFVPASTQTKCSAVYAIYAALATQRARAAVFNISLWTSMLFLFCLSPPIFCPLLLYYLERPATLSGATPPAFFCLFIYKKRPALFAEKRRLWANATQCPPKYTTVALAGLRC</sequence>
<keyword evidence="1" id="KW-1133">Transmembrane helix</keyword>
<dbReference type="AlphaFoldDB" id="A0AAV4GQP5"/>
<reference evidence="2 3" key="1">
    <citation type="journal article" date="2021" name="Elife">
        <title>Chloroplast acquisition without the gene transfer in kleptoplastic sea slugs, Plakobranchus ocellatus.</title>
        <authorList>
            <person name="Maeda T."/>
            <person name="Takahashi S."/>
            <person name="Yoshida T."/>
            <person name="Shimamura S."/>
            <person name="Takaki Y."/>
            <person name="Nagai Y."/>
            <person name="Toyoda A."/>
            <person name="Suzuki Y."/>
            <person name="Arimoto A."/>
            <person name="Ishii H."/>
            <person name="Satoh N."/>
            <person name="Nishiyama T."/>
            <person name="Hasebe M."/>
            <person name="Maruyama T."/>
            <person name="Minagawa J."/>
            <person name="Obokata J."/>
            <person name="Shigenobu S."/>
        </authorList>
    </citation>
    <scope>NUCLEOTIDE SEQUENCE [LARGE SCALE GENOMIC DNA]</scope>
</reference>
<accession>A0AAV4GQP5</accession>
<evidence type="ECO:0008006" key="4">
    <source>
        <dbReference type="Google" id="ProtNLM"/>
    </source>
</evidence>
<evidence type="ECO:0000313" key="2">
    <source>
        <dbReference type="EMBL" id="GFR88197.1"/>
    </source>
</evidence>
<dbReference type="Proteomes" id="UP000762676">
    <property type="component" value="Unassembled WGS sequence"/>
</dbReference>
<organism evidence="2 3">
    <name type="scientific">Elysia marginata</name>
    <dbReference type="NCBI Taxonomy" id="1093978"/>
    <lineage>
        <taxon>Eukaryota</taxon>
        <taxon>Metazoa</taxon>
        <taxon>Spiralia</taxon>
        <taxon>Lophotrochozoa</taxon>
        <taxon>Mollusca</taxon>
        <taxon>Gastropoda</taxon>
        <taxon>Heterobranchia</taxon>
        <taxon>Euthyneura</taxon>
        <taxon>Panpulmonata</taxon>
        <taxon>Sacoglossa</taxon>
        <taxon>Placobranchoidea</taxon>
        <taxon>Plakobranchidae</taxon>
        <taxon>Elysia</taxon>
    </lineage>
</organism>
<evidence type="ECO:0000256" key="1">
    <source>
        <dbReference type="SAM" id="Phobius"/>
    </source>
</evidence>
<keyword evidence="1" id="KW-0812">Transmembrane</keyword>
<name>A0AAV4GQP5_9GAST</name>
<comment type="caution">
    <text evidence="2">The sequence shown here is derived from an EMBL/GenBank/DDBJ whole genome shotgun (WGS) entry which is preliminary data.</text>
</comment>